<evidence type="ECO:0000313" key="7">
    <source>
        <dbReference type="Proteomes" id="UP001367508"/>
    </source>
</evidence>
<proteinExistence type="inferred from homology"/>
<comment type="similarity">
    <text evidence="1 4">Belongs to the glycosyl hydrolase 1 family.</text>
</comment>
<dbReference type="InterPro" id="IPR033132">
    <property type="entry name" value="GH_1_N_CS"/>
</dbReference>
<dbReference type="FunFam" id="3.20.20.80:FF:000020">
    <property type="entry name" value="Beta-glucosidase 12"/>
    <property type="match status" value="1"/>
</dbReference>
<evidence type="ECO:0000256" key="2">
    <source>
        <dbReference type="ARBA" id="ARBA00022801"/>
    </source>
</evidence>
<accession>A0AAN9KUQ6</accession>
<evidence type="ECO:0000256" key="4">
    <source>
        <dbReference type="RuleBase" id="RU003690"/>
    </source>
</evidence>
<protein>
    <submittedName>
        <fullName evidence="6">Uncharacterized protein</fullName>
    </submittedName>
</protein>
<dbReference type="PANTHER" id="PTHR10353:SF237">
    <property type="entry name" value="BETA-GLUCOSIDASE 12-RELATED"/>
    <property type="match status" value="1"/>
</dbReference>
<sequence>MWFKSLILVAVSVTLFVSVASLNHSSFPADFIFGTASSAYQYEGAAFEGGKGPSIWDTFTHRYPDRIEDHSNGDVASDSYHRYKEDIGMMKDIGFQAYRFSISWPRILPSGNLKGGVNQEGIKYYNNLIDELLSKGIQPFITLFHWDLPQALEDEYGGFLSPKIVEDFAHYAEICFREFGDRVKHWISLNEPVLYSLQGYAFGVFPPARCSKWVSPNCSAGDSSSEPYLVSHHQILSHAAAVKVYREKYQIFQKGQIGIALNAPWIVPLFQSETDKDAASRALAFLYDWIMEPLYSGTYPTIMVNKVGERLPKFSERQYLMVKGSFDFIGLNYYTANYAVNIPCQQENLTVLIDSCTRLTAERNGVLIGPKAGSDWLYFYPQGIQGILEYTKEKFNNPTIYITENGVDEVNDGTKSLDDKLRIYYIGQHLLYIQKAIRNGVKVKGYFTWSFLDTFEWTDGYSVRFGMVYVDFKNGLKRYHKRSALWFKTLLHQ</sequence>
<organism evidence="6 7">
    <name type="scientific">Canavalia gladiata</name>
    <name type="common">Sword bean</name>
    <name type="synonym">Dolichos gladiatus</name>
    <dbReference type="NCBI Taxonomy" id="3824"/>
    <lineage>
        <taxon>Eukaryota</taxon>
        <taxon>Viridiplantae</taxon>
        <taxon>Streptophyta</taxon>
        <taxon>Embryophyta</taxon>
        <taxon>Tracheophyta</taxon>
        <taxon>Spermatophyta</taxon>
        <taxon>Magnoliopsida</taxon>
        <taxon>eudicotyledons</taxon>
        <taxon>Gunneridae</taxon>
        <taxon>Pentapetalae</taxon>
        <taxon>rosids</taxon>
        <taxon>fabids</taxon>
        <taxon>Fabales</taxon>
        <taxon>Fabaceae</taxon>
        <taxon>Papilionoideae</taxon>
        <taxon>50 kb inversion clade</taxon>
        <taxon>NPAAA clade</taxon>
        <taxon>indigoferoid/millettioid clade</taxon>
        <taxon>Phaseoleae</taxon>
        <taxon>Canavalia</taxon>
    </lineage>
</organism>
<dbReference type="Proteomes" id="UP001367508">
    <property type="component" value="Unassembled WGS sequence"/>
</dbReference>
<evidence type="ECO:0000256" key="1">
    <source>
        <dbReference type="ARBA" id="ARBA00010838"/>
    </source>
</evidence>
<dbReference type="PROSITE" id="PS00653">
    <property type="entry name" value="GLYCOSYL_HYDROL_F1_2"/>
    <property type="match status" value="1"/>
</dbReference>
<feature type="chain" id="PRO_5043015156" evidence="5">
    <location>
        <begin position="22"/>
        <end position="493"/>
    </location>
</feature>
<feature type="signal peptide" evidence="5">
    <location>
        <begin position="1"/>
        <end position="21"/>
    </location>
</feature>
<dbReference type="Gene3D" id="3.20.20.80">
    <property type="entry name" value="Glycosidases"/>
    <property type="match status" value="1"/>
</dbReference>
<keyword evidence="2" id="KW-0378">Hydrolase</keyword>
<dbReference type="PRINTS" id="PR00131">
    <property type="entry name" value="GLHYDRLASE1"/>
</dbReference>
<dbReference type="SUPFAM" id="SSF51445">
    <property type="entry name" value="(Trans)glycosidases"/>
    <property type="match status" value="1"/>
</dbReference>
<gene>
    <name evidence="6" type="ORF">VNO77_27456</name>
</gene>
<dbReference type="InterPro" id="IPR001360">
    <property type="entry name" value="Glyco_hydro_1"/>
</dbReference>
<comment type="caution">
    <text evidence="6">The sequence shown here is derived from an EMBL/GenBank/DDBJ whole genome shotgun (WGS) entry which is preliminary data.</text>
</comment>
<dbReference type="Pfam" id="PF00232">
    <property type="entry name" value="Glyco_hydro_1"/>
    <property type="match status" value="1"/>
</dbReference>
<dbReference type="InterPro" id="IPR017853">
    <property type="entry name" value="GH"/>
</dbReference>
<dbReference type="GO" id="GO:0008422">
    <property type="term" value="F:beta-glucosidase activity"/>
    <property type="evidence" value="ECO:0007669"/>
    <property type="project" value="TreeGrafter"/>
</dbReference>
<dbReference type="EMBL" id="JAYMYQ010000006">
    <property type="protein sequence ID" value="KAK7323952.1"/>
    <property type="molecule type" value="Genomic_DNA"/>
</dbReference>
<name>A0AAN9KUQ6_CANGL</name>
<dbReference type="PANTHER" id="PTHR10353">
    <property type="entry name" value="GLYCOSYL HYDROLASE"/>
    <property type="match status" value="1"/>
</dbReference>
<dbReference type="AlphaFoldDB" id="A0AAN9KUQ6"/>
<evidence type="ECO:0000313" key="6">
    <source>
        <dbReference type="EMBL" id="KAK7323952.1"/>
    </source>
</evidence>
<keyword evidence="7" id="KW-1185">Reference proteome</keyword>
<reference evidence="6 7" key="1">
    <citation type="submission" date="2024-01" db="EMBL/GenBank/DDBJ databases">
        <title>The genomes of 5 underutilized Papilionoideae crops provide insights into root nodulation and disease resistanc.</title>
        <authorList>
            <person name="Jiang F."/>
        </authorList>
    </citation>
    <scope>NUCLEOTIDE SEQUENCE [LARGE SCALE GENOMIC DNA]</scope>
    <source>
        <strain evidence="6">LVBAO_FW01</strain>
        <tissue evidence="6">Leaves</tissue>
    </source>
</reference>
<keyword evidence="5" id="KW-0732">Signal</keyword>
<keyword evidence="3" id="KW-0326">Glycosidase</keyword>
<dbReference type="GO" id="GO:0005975">
    <property type="term" value="P:carbohydrate metabolic process"/>
    <property type="evidence" value="ECO:0007669"/>
    <property type="project" value="InterPro"/>
</dbReference>
<evidence type="ECO:0000256" key="5">
    <source>
        <dbReference type="SAM" id="SignalP"/>
    </source>
</evidence>
<evidence type="ECO:0000256" key="3">
    <source>
        <dbReference type="ARBA" id="ARBA00023295"/>
    </source>
</evidence>